<dbReference type="InterPro" id="IPR002510">
    <property type="entry name" value="Metalloprtase-TldD/E_N"/>
</dbReference>
<dbReference type="EMBL" id="BMFU01000002">
    <property type="protein sequence ID" value="GGH50308.1"/>
    <property type="molecule type" value="Genomic_DNA"/>
</dbReference>
<dbReference type="InterPro" id="IPR047657">
    <property type="entry name" value="PmbA"/>
</dbReference>
<evidence type="ECO:0000313" key="6">
    <source>
        <dbReference type="Proteomes" id="UP000652153"/>
    </source>
</evidence>
<dbReference type="InterPro" id="IPR035068">
    <property type="entry name" value="TldD/PmbA_N"/>
</dbReference>
<evidence type="ECO:0000259" key="4">
    <source>
        <dbReference type="Pfam" id="PF19290"/>
    </source>
</evidence>
<proteinExistence type="inferred from homology"/>
<comment type="similarity">
    <text evidence="1">Belongs to the peptidase U62 family.</text>
</comment>
<name>A0ABQ1Z709_9BACL</name>
<dbReference type="Gene3D" id="3.30.2290.10">
    <property type="entry name" value="PmbA/TldD superfamily"/>
    <property type="match status" value="1"/>
</dbReference>
<dbReference type="InterPro" id="IPR045569">
    <property type="entry name" value="Metalloprtase-TldD/E_C"/>
</dbReference>
<reference evidence="6" key="1">
    <citation type="journal article" date="2019" name="Int. J. Syst. Evol. Microbiol.">
        <title>The Global Catalogue of Microorganisms (GCM) 10K type strain sequencing project: providing services to taxonomists for standard genome sequencing and annotation.</title>
        <authorList>
            <consortium name="The Broad Institute Genomics Platform"/>
            <consortium name="The Broad Institute Genome Sequencing Center for Infectious Disease"/>
            <person name="Wu L."/>
            <person name="Ma J."/>
        </authorList>
    </citation>
    <scope>NUCLEOTIDE SEQUENCE [LARGE SCALE GENOMIC DNA]</scope>
    <source>
        <strain evidence="6">CGMCC 1.12770</strain>
    </source>
</reference>
<dbReference type="SUPFAM" id="SSF111283">
    <property type="entry name" value="Putative modulator of DNA gyrase, PmbA/TldD"/>
    <property type="match status" value="1"/>
</dbReference>
<evidence type="ECO:0000313" key="5">
    <source>
        <dbReference type="EMBL" id="GGH50308.1"/>
    </source>
</evidence>
<dbReference type="PANTHER" id="PTHR43421:SF1">
    <property type="entry name" value="METALLOPROTEASE PMBA"/>
    <property type="match status" value="1"/>
</dbReference>
<accession>A0ABQ1Z709</accession>
<feature type="domain" description="Metalloprotease TldD/E central" evidence="4">
    <location>
        <begin position="113"/>
        <end position="219"/>
    </location>
</feature>
<evidence type="ECO:0000259" key="3">
    <source>
        <dbReference type="Pfam" id="PF19289"/>
    </source>
</evidence>
<sequence>MDIYEFQKRLFEKGKQYGFSEMEVFYSSNKSTTVSVQNTVVVDYKIAEVLGLSFRGMYMDKLGYSYSENISEESIDYILKEALENAQVIEVQDEEELFESIEQYGSVNAYSESLANLSVETMIESALQMEKTAHQADARVKQVLECNVSKAVYEVSIMNTKGLNCHSKSSSASAVVYVMASEDEQAATGFYFDFTLTDFARLDVNHIAKTAVAEAVSKLGAVSLPSGSYPIIFRYDTATTLLGSLVSNLSGENVEKGLSKLQHKLNEKIAGSNIDLFEDPLMVGAPGATTFDAEGFPTRKTILIKSGTLLSFLHNRKTAKKVGAQSTGNASKHSYRSTIAVGPHNVYLKPGRRSVDELVQSTEEGIFIIELQGTHAGINSVSGDFSLYAGGFLIENGKLTKPVNQITVSGNIFDLMNHVDELANDLIIRGNITAPSIKVNRLAISGQ</sequence>
<dbReference type="Pfam" id="PF01523">
    <property type="entry name" value="PmbA_TldD_1st"/>
    <property type="match status" value="1"/>
</dbReference>
<dbReference type="Pfam" id="PF19290">
    <property type="entry name" value="PmbA_TldD_2nd"/>
    <property type="match status" value="1"/>
</dbReference>
<organism evidence="5 6">
    <name type="scientific">Paenibacillus silvae</name>
    <dbReference type="NCBI Taxonomy" id="1325358"/>
    <lineage>
        <taxon>Bacteria</taxon>
        <taxon>Bacillati</taxon>
        <taxon>Bacillota</taxon>
        <taxon>Bacilli</taxon>
        <taxon>Bacillales</taxon>
        <taxon>Paenibacillaceae</taxon>
        <taxon>Paenibacillus</taxon>
    </lineage>
</organism>
<protein>
    <submittedName>
        <fullName evidence="5">Peptidase</fullName>
    </submittedName>
</protein>
<dbReference type="InterPro" id="IPR036059">
    <property type="entry name" value="TldD/PmbA_sf"/>
</dbReference>
<feature type="domain" description="Metalloprotease TldD/E C-terminal" evidence="3">
    <location>
        <begin position="226"/>
        <end position="446"/>
    </location>
</feature>
<dbReference type="PANTHER" id="PTHR43421">
    <property type="entry name" value="METALLOPROTEASE PMBA"/>
    <property type="match status" value="1"/>
</dbReference>
<gene>
    <name evidence="5" type="ORF">GCM10008014_15320</name>
</gene>
<dbReference type="InterPro" id="IPR045570">
    <property type="entry name" value="Metalloprtase-TldD/E_cen_dom"/>
</dbReference>
<feature type="domain" description="Metalloprotease TldD/E N-terminal" evidence="2">
    <location>
        <begin position="23"/>
        <end position="86"/>
    </location>
</feature>
<comment type="caution">
    <text evidence="5">The sequence shown here is derived from an EMBL/GenBank/DDBJ whole genome shotgun (WGS) entry which is preliminary data.</text>
</comment>
<evidence type="ECO:0000256" key="1">
    <source>
        <dbReference type="ARBA" id="ARBA00005836"/>
    </source>
</evidence>
<dbReference type="Proteomes" id="UP000652153">
    <property type="component" value="Unassembled WGS sequence"/>
</dbReference>
<evidence type="ECO:0000259" key="2">
    <source>
        <dbReference type="Pfam" id="PF01523"/>
    </source>
</evidence>
<dbReference type="RefSeq" id="WP_188591910.1">
    <property type="nucleotide sequence ID" value="NZ_BMFU01000002.1"/>
</dbReference>
<dbReference type="Pfam" id="PF19289">
    <property type="entry name" value="PmbA_TldD_3rd"/>
    <property type="match status" value="1"/>
</dbReference>
<keyword evidence="6" id="KW-1185">Reference proteome</keyword>